<dbReference type="EMBL" id="JBEHHI010000001">
    <property type="protein sequence ID" value="MEX5727855.1"/>
    <property type="molecule type" value="Genomic_DNA"/>
</dbReference>
<name>A0ABV3XSV7_9RHOB</name>
<dbReference type="InterPro" id="IPR036249">
    <property type="entry name" value="Thioredoxin-like_sf"/>
</dbReference>
<sequence>MRILRLIVLYTAIAAGANGALAADMASVEALREGSLKKLMFHDDPRAVPDIAVTARDGGEVRLSDYQGKWVVLNFWATWCAPCRVEMPALDRLQGEMGGPGFAVVTVATGRNSPRGIDKLFEETGVTRLPKLQDPSSALARNMGVMGLPVTVILNPEGQEIARMTGDAEWDSDSAKAIVAALMGGG</sequence>
<dbReference type="InterPro" id="IPR013766">
    <property type="entry name" value="Thioredoxin_domain"/>
</dbReference>
<proteinExistence type="predicted"/>
<keyword evidence="2" id="KW-0732">Signal</keyword>
<evidence type="ECO:0000259" key="3">
    <source>
        <dbReference type="PROSITE" id="PS51352"/>
    </source>
</evidence>
<comment type="caution">
    <text evidence="4">The sequence shown here is derived from an EMBL/GenBank/DDBJ whole genome shotgun (WGS) entry which is preliminary data.</text>
</comment>
<dbReference type="SUPFAM" id="SSF52833">
    <property type="entry name" value="Thioredoxin-like"/>
    <property type="match status" value="1"/>
</dbReference>
<gene>
    <name evidence="4" type="ORF">Ga0609869_001208</name>
</gene>
<dbReference type="InterPro" id="IPR017937">
    <property type="entry name" value="Thioredoxin_CS"/>
</dbReference>
<dbReference type="PROSITE" id="PS00194">
    <property type="entry name" value="THIOREDOXIN_1"/>
    <property type="match status" value="1"/>
</dbReference>
<dbReference type="GO" id="GO:0016853">
    <property type="term" value="F:isomerase activity"/>
    <property type="evidence" value="ECO:0007669"/>
    <property type="project" value="UniProtKB-KW"/>
</dbReference>
<feature type="signal peptide" evidence="2">
    <location>
        <begin position="1"/>
        <end position="22"/>
    </location>
</feature>
<dbReference type="InterPro" id="IPR050553">
    <property type="entry name" value="Thioredoxin_ResA/DsbE_sf"/>
</dbReference>
<dbReference type="PANTHER" id="PTHR42852:SF18">
    <property type="entry name" value="CHROMOSOME UNDETERMINED SCAFFOLD_47, WHOLE GENOME SHOTGUN SEQUENCE"/>
    <property type="match status" value="1"/>
</dbReference>
<evidence type="ECO:0000313" key="4">
    <source>
        <dbReference type="EMBL" id="MEX5727855.1"/>
    </source>
</evidence>
<evidence type="ECO:0000256" key="1">
    <source>
        <dbReference type="ARBA" id="ARBA00023284"/>
    </source>
</evidence>
<keyword evidence="5" id="KW-1185">Reference proteome</keyword>
<dbReference type="Proteomes" id="UP001560019">
    <property type="component" value="Unassembled WGS sequence"/>
</dbReference>
<evidence type="ECO:0000256" key="2">
    <source>
        <dbReference type="SAM" id="SignalP"/>
    </source>
</evidence>
<feature type="chain" id="PRO_5046908460" evidence="2">
    <location>
        <begin position="23"/>
        <end position="186"/>
    </location>
</feature>
<protein>
    <submittedName>
        <fullName evidence="4">Thiol-disulfide isomerase/thioredoxin</fullName>
    </submittedName>
</protein>
<dbReference type="Pfam" id="PF00578">
    <property type="entry name" value="AhpC-TSA"/>
    <property type="match status" value="1"/>
</dbReference>
<keyword evidence="4" id="KW-0413">Isomerase</keyword>
<evidence type="ECO:0000313" key="5">
    <source>
        <dbReference type="Proteomes" id="UP001560019"/>
    </source>
</evidence>
<dbReference type="Gene3D" id="3.40.30.10">
    <property type="entry name" value="Glutaredoxin"/>
    <property type="match status" value="1"/>
</dbReference>
<dbReference type="PROSITE" id="PS51352">
    <property type="entry name" value="THIOREDOXIN_2"/>
    <property type="match status" value="1"/>
</dbReference>
<dbReference type="InterPro" id="IPR000866">
    <property type="entry name" value="AhpC/TSA"/>
</dbReference>
<accession>A0ABV3XSV7</accession>
<dbReference type="RefSeq" id="WP_125405535.1">
    <property type="nucleotide sequence ID" value="NZ_JBEHHI010000001.1"/>
</dbReference>
<keyword evidence="1" id="KW-0676">Redox-active center</keyword>
<reference evidence="4 5" key="1">
    <citation type="submission" date="2024-06" db="EMBL/GenBank/DDBJ databases">
        <title>Genome of Rhodovulum iodosum, a marine photoferrotroph.</title>
        <authorList>
            <person name="Bianchini G."/>
            <person name="Nikeleit V."/>
            <person name="Kappler A."/>
            <person name="Bryce C."/>
            <person name="Sanchez-Baracaldo P."/>
        </authorList>
    </citation>
    <scope>NUCLEOTIDE SEQUENCE [LARGE SCALE GENOMIC DNA]</scope>
    <source>
        <strain evidence="4 5">UT/N1</strain>
    </source>
</reference>
<dbReference type="CDD" id="cd02966">
    <property type="entry name" value="TlpA_like_family"/>
    <property type="match status" value="1"/>
</dbReference>
<organism evidence="4 5">
    <name type="scientific">Rhodovulum iodosum</name>
    <dbReference type="NCBI Taxonomy" id="68291"/>
    <lineage>
        <taxon>Bacteria</taxon>
        <taxon>Pseudomonadati</taxon>
        <taxon>Pseudomonadota</taxon>
        <taxon>Alphaproteobacteria</taxon>
        <taxon>Rhodobacterales</taxon>
        <taxon>Paracoccaceae</taxon>
        <taxon>Rhodovulum</taxon>
    </lineage>
</organism>
<feature type="domain" description="Thioredoxin" evidence="3">
    <location>
        <begin position="42"/>
        <end position="184"/>
    </location>
</feature>
<dbReference type="PANTHER" id="PTHR42852">
    <property type="entry name" value="THIOL:DISULFIDE INTERCHANGE PROTEIN DSBE"/>
    <property type="match status" value="1"/>
</dbReference>